<gene>
    <name evidence="6" type="ORF">RISINGSUN_190</name>
</gene>
<proteinExistence type="inferred from homology"/>
<name>A0A223LHM2_9CAUD</name>
<evidence type="ECO:0000256" key="4">
    <source>
        <dbReference type="ARBA" id="ARBA00022840"/>
    </source>
</evidence>
<comment type="similarity">
    <text evidence="1">Belongs to the chaperonin (HSP60) family.</text>
</comment>
<sequence length="559" mass="61784">MTDMFTPCNSNDIDFNKLAPQTFYKGDEVRVIVDHVVKEVEAMVTSTMGPNGRLAVISYGTEPKTTKDGVTVARSIKFTNEAAEYINRIITEPALKTDEECGDGTTTTIFLTKLLYDLMIEHNTFLKHKRIEEIVQFMILKLKEMAILPDVNSEELAALALTSSNNDQAIATTVVQTYRDSETGFPHIELRSGSQPHDVVEPIAGLPLRMKFANAAFSRYGNGENTTLTDYVAVGVDALLSVPNDDVGKVYLEALKELADKYPNRPILLIGRSIEIDLCNLVMQVNRHKNSWIIPVTTGLGGTLATLLLGDILTVLGGKLVTSVSEVASVELIPSSDELVLGSDRGLVTKLTAESQERVNARIAEVQETLNQLQQADRFSLRSRFTESRIRDLKGELIVIYVGGETQSEVKERIDRFEDVNKAVRSALDNGILPGSGYAMRELGTEVMRNFDNEEDLELVGDIFNICYQQYFRLFGSLGLFDAHRYLELVDQMDVDTLGSEFSRYINLATGEEGLPHEIGVFDTAYASITALRGGLKTAKILAQTSTILLGSKLGSRQF</sequence>
<dbReference type="InterPro" id="IPR001844">
    <property type="entry name" value="Cpn60/GroEL"/>
</dbReference>
<dbReference type="OrthoDB" id="5098at10239"/>
<dbReference type="Gene3D" id="3.50.7.10">
    <property type="entry name" value="GroEL"/>
    <property type="match status" value="1"/>
</dbReference>
<dbReference type="InterPro" id="IPR017998">
    <property type="entry name" value="Chaperone_TCP-1"/>
</dbReference>
<evidence type="ECO:0000313" key="7">
    <source>
        <dbReference type="Proteomes" id="UP000225553"/>
    </source>
</evidence>
<dbReference type="InterPro" id="IPR027409">
    <property type="entry name" value="GroEL-like_apical_dom_sf"/>
</dbReference>
<accession>A0A223LHM2</accession>
<dbReference type="Proteomes" id="UP000225553">
    <property type="component" value="Segment"/>
</dbReference>
<reference evidence="7" key="1">
    <citation type="submission" date="2017-07" db="EMBL/GenBank/DDBJ databases">
        <authorList>
            <person name="Putnam M.J."/>
            <person name="Sharma R."/>
            <person name="Kruger J.L."/>
            <person name="Berg J.A."/>
            <person name="Payne A.M."/>
            <person name="Fajardo C.P."/>
            <person name="Breakwell D.P."/>
            <person name="Hope S."/>
            <person name="Grose J.H."/>
        </authorList>
    </citation>
    <scope>NUCLEOTIDE SEQUENCE [LARGE SCALE GENOMIC DNA]</scope>
</reference>
<dbReference type="InterPro" id="IPR002423">
    <property type="entry name" value="Cpn60/GroEL/TCP-1"/>
</dbReference>
<dbReference type="Gene3D" id="1.10.560.10">
    <property type="entry name" value="GroEL-like equatorial domain"/>
    <property type="match status" value="1"/>
</dbReference>
<evidence type="ECO:0000256" key="1">
    <source>
        <dbReference type="ARBA" id="ARBA00006607"/>
    </source>
</evidence>
<dbReference type="PRINTS" id="PR00304">
    <property type="entry name" value="TCOMPLEXTCP1"/>
</dbReference>
<dbReference type="GO" id="GO:0042026">
    <property type="term" value="P:protein refolding"/>
    <property type="evidence" value="ECO:0007669"/>
    <property type="project" value="InterPro"/>
</dbReference>
<evidence type="ECO:0000256" key="5">
    <source>
        <dbReference type="ARBA" id="ARBA00023186"/>
    </source>
</evidence>
<keyword evidence="5" id="KW-0143">Chaperone</keyword>
<evidence type="ECO:0000256" key="2">
    <source>
        <dbReference type="ARBA" id="ARBA00008020"/>
    </source>
</evidence>
<dbReference type="EMBL" id="MF459646">
    <property type="protein sequence ID" value="ASU03480.1"/>
    <property type="molecule type" value="Genomic_DNA"/>
</dbReference>
<dbReference type="GO" id="GO:0005524">
    <property type="term" value="F:ATP binding"/>
    <property type="evidence" value="ECO:0007669"/>
    <property type="project" value="UniProtKB-KW"/>
</dbReference>
<evidence type="ECO:0000313" key="6">
    <source>
        <dbReference type="EMBL" id="ASU03480.1"/>
    </source>
</evidence>
<dbReference type="GO" id="GO:0140662">
    <property type="term" value="F:ATP-dependent protein folding chaperone"/>
    <property type="evidence" value="ECO:0007669"/>
    <property type="project" value="InterPro"/>
</dbReference>
<organism evidence="6 7">
    <name type="scientific">Erwinia phage vB_EamM_RisingSun</name>
    <dbReference type="NCBI Taxonomy" id="2026080"/>
    <lineage>
        <taxon>Viruses</taxon>
        <taxon>Duplodnaviria</taxon>
        <taxon>Heunggongvirae</taxon>
        <taxon>Uroviricota</taxon>
        <taxon>Caudoviricetes</taxon>
        <taxon>Chimalliviridae</taxon>
        <taxon>Risingsunvirus</taxon>
        <taxon>Risingsunvirus risingsun</taxon>
    </lineage>
</organism>
<dbReference type="InterPro" id="IPR027413">
    <property type="entry name" value="GROEL-like_equatorial_sf"/>
</dbReference>
<protein>
    <submittedName>
        <fullName evidence="6">Putative GroEL-like chaperonin protein</fullName>
    </submittedName>
</protein>
<dbReference type="Gene3D" id="3.30.260.10">
    <property type="entry name" value="TCP-1-like chaperonin intermediate domain"/>
    <property type="match status" value="1"/>
</dbReference>
<dbReference type="SUPFAM" id="SSF54849">
    <property type="entry name" value="GroEL-intermediate domain like"/>
    <property type="match status" value="1"/>
</dbReference>
<evidence type="ECO:0000256" key="3">
    <source>
        <dbReference type="ARBA" id="ARBA00022741"/>
    </source>
</evidence>
<dbReference type="PANTHER" id="PTHR45633">
    <property type="entry name" value="60 KDA HEAT SHOCK PROTEIN, MITOCHONDRIAL"/>
    <property type="match status" value="1"/>
</dbReference>
<keyword evidence="7" id="KW-1185">Reference proteome</keyword>
<keyword evidence="3" id="KW-0547">Nucleotide-binding</keyword>
<dbReference type="InterPro" id="IPR027410">
    <property type="entry name" value="TCP-1-like_intermed_sf"/>
</dbReference>
<keyword evidence="4" id="KW-0067">ATP-binding</keyword>
<dbReference type="Pfam" id="PF00118">
    <property type="entry name" value="Cpn60_TCP1"/>
    <property type="match status" value="1"/>
</dbReference>
<comment type="similarity">
    <text evidence="2">Belongs to the TCP-1 chaperonin family.</text>
</comment>
<dbReference type="SUPFAM" id="SSF48592">
    <property type="entry name" value="GroEL equatorial domain-like"/>
    <property type="match status" value="1"/>
</dbReference>